<dbReference type="SUPFAM" id="SSF56112">
    <property type="entry name" value="Protein kinase-like (PK-like)"/>
    <property type="match status" value="1"/>
</dbReference>
<evidence type="ECO:0000256" key="3">
    <source>
        <dbReference type="ARBA" id="ARBA00022679"/>
    </source>
</evidence>
<evidence type="ECO:0000313" key="11">
    <source>
        <dbReference type="EMBL" id="TGJ83893.1"/>
    </source>
</evidence>
<proteinExistence type="predicted"/>
<keyword evidence="5" id="KW-0418">Kinase</keyword>
<evidence type="ECO:0000256" key="8">
    <source>
        <dbReference type="ARBA" id="ARBA00048679"/>
    </source>
</evidence>
<evidence type="ECO:0000313" key="12">
    <source>
        <dbReference type="Proteomes" id="UP000297716"/>
    </source>
</evidence>
<evidence type="ECO:0000259" key="10">
    <source>
        <dbReference type="PROSITE" id="PS50011"/>
    </source>
</evidence>
<dbReference type="SMART" id="SM00220">
    <property type="entry name" value="S_TKc"/>
    <property type="match status" value="1"/>
</dbReference>
<dbReference type="GO" id="GO:0005737">
    <property type="term" value="C:cytoplasm"/>
    <property type="evidence" value="ECO:0007669"/>
    <property type="project" value="TreeGrafter"/>
</dbReference>
<dbReference type="EMBL" id="SKBN01000081">
    <property type="protein sequence ID" value="TGJ83893.1"/>
    <property type="molecule type" value="Genomic_DNA"/>
</dbReference>
<evidence type="ECO:0000256" key="6">
    <source>
        <dbReference type="ARBA" id="ARBA00022840"/>
    </source>
</evidence>
<dbReference type="Pfam" id="PF00069">
    <property type="entry name" value="Pkinase"/>
    <property type="match status" value="1"/>
</dbReference>
<evidence type="ECO:0000256" key="7">
    <source>
        <dbReference type="ARBA" id="ARBA00047899"/>
    </source>
</evidence>
<dbReference type="InterPro" id="IPR000719">
    <property type="entry name" value="Prot_kinase_dom"/>
</dbReference>
<comment type="caution">
    <text evidence="11">The sequence shown here is derived from an EMBL/GenBank/DDBJ whole genome shotgun (WGS) entry which is preliminary data.</text>
</comment>
<accession>A0A4Z0YZB3</accession>
<sequence>MQQSPKDEEPGPQKNARPDPSIKPLQHLSREDFLYYLNNYSGYVRKSYKLCDDRRINTIPEEVKKQGCLIKSQVMKMDLWIRKRGALRNQKDHEEITKRIMENGSKNVERVSREAFNKYRPDMTPTGRCCINAERAWDAIEFMVRYLDGIGESMACLLLSVAFPETVPYCSEALFRWTQDAQSNTEFSSMNKEDYVRVFQTVDGIRETYIRDQVTAVNVENVAFVIQCNSDIEGFRDPKIAHKLRKKHHLISEGGCAEVYKVELGHSESNPTDKRVTAVKKIMFSHPKGQTSAERHRILTEILVSGRLAKKSPTQFVECYGWDEDREAKCYYIEMEYVKFGDLEKNLKDPGEPGWRWSEADMKHVAEQVLRGLDFMHKELIAHRDLKPQVT</sequence>
<feature type="compositionally biased region" description="Basic and acidic residues" evidence="9">
    <location>
        <begin position="1"/>
        <end position="11"/>
    </location>
</feature>
<feature type="domain" description="Protein kinase" evidence="10">
    <location>
        <begin position="245"/>
        <end position="391"/>
    </location>
</feature>
<dbReference type="PANTHER" id="PTHR24361:SF433">
    <property type="entry name" value="PROTEIN KINASE DOMAIN-CONTAINING PROTEIN"/>
    <property type="match status" value="1"/>
</dbReference>
<dbReference type="Gene3D" id="1.10.510.10">
    <property type="entry name" value="Transferase(Phosphotransferase) domain 1"/>
    <property type="match status" value="1"/>
</dbReference>
<evidence type="ECO:0000256" key="5">
    <source>
        <dbReference type="ARBA" id="ARBA00022777"/>
    </source>
</evidence>
<dbReference type="Proteomes" id="UP000297716">
    <property type="component" value="Unassembled WGS sequence"/>
</dbReference>
<feature type="region of interest" description="Disordered" evidence="9">
    <location>
        <begin position="1"/>
        <end position="24"/>
    </location>
</feature>
<dbReference type="PANTHER" id="PTHR24361">
    <property type="entry name" value="MITOGEN-ACTIVATED KINASE KINASE KINASE"/>
    <property type="match status" value="1"/>
</dbReference>
<organism evidence="11 12">
    <name type="scientific">Xylaria hypoxylon</name>
    <dbReference type="NCBI Taxonomy" id="37992"/>
    <lineage>
        <taxon>Eukaryota</taxon>
        <taxon>Fungi</taxon>
        <taxon>Dikarya</taxon>
        <taxon>Ascomycota</taxon>
        <taxon>Pezizomycotina</taxon>
        <taxon>Sordariomycetes</taxon>
        <taxon>Xylariomycetidae</taxon>
        <taxon>Xylariales</taxon>
        <taxon>Xylariaceae</taxon>
        <taxon>Xylaria</taxon>
    </lineage>
</organism>
<keyword evidence="12" id="KW-1185">Reference proteome</keyword>
<evidence type="ECO:0000256" key="1">
    <source>
        <dbReference type="ARBA" id="ARBA00012513"/>
    </source>
</evidence>
<keyword evidence="4" id="KW-0547">Nucleotide-binding</keyword>
<dbReference type="GO" id="GO:0004674">
    <property type="term" value="F:protein serine/threonine kinase activity"/>
    <property type="evidence" value="ECO:0007669"/>
    <property type="project" value="UniProtKB-KW"/>
</dbReference>
<dbReference type="STRING" id="37992.A0A4Z0YZB3"/>
<comment type="catalytic activity">
    <reaction evidence="7">
        <text>L-threonyl-[protein] + ATP = O-phospho-L-threonyl-[protein] + ADP + H(+)</text>
        <dbReference type="Rhea" id="RHEA:46608"/>
        <dbReference type="Rhea" id="RHEA-COMP:11060"/>
        <dbReference type="Rhea" id="RHEA-COMP:11605"/>
        <dbReference type="ChEBI" id="CHEBI:15378"/>
        <dbReference type="ChEBI" id="CHEBI:30013"/>
        <dbReference type="ChEBI" id="CHEBI:30616"/>
        <dbReference type="ChEBI" id="CHEBI:61977"/>
        <dbReference type="ChEBI" id="CHEBI:456216"/>
        <dbReference type="EC" id="2.7.11.1"/>
    </reaction>
</comment>
<dbReference type="InterPro" id="IPR053235">
    <property type="entry name" value="Ser_Thr_kinase"/>
</dbReference>
<dbReference type="OrthoDB" id="10252171at2759"/>
<evidence type="ECO:0000256" key="4">
    <source>
        <dbReference type="ARBA" id="ARBA00022741"/>
    </source>
</evidence>
<evidence type="ECO:0000256" key="9">
    <source>
        <dbReference type="SAM" id="MobiDB-lite"/>
    </source>
</evidence>
<keyword evidence="6" id="KW-0067">ATP-binding</keyword>
<dbReference type="GO" id="GO:0005524">
    <property type="term" value="F:ATP binding"/>
    <property type="evidence" value="ECO:0007669"/>
    <property type="project" value="UniProtKB-KW"/>
</dbReference>
<evidence type="ECO:0000256" key="2">
    <source>
        <dbReference type="ARBA" id="ARBA00022527"/>
    </source>
</evidence>
<dbReference type="EC" id="2.7.11.1" evidence="1"/>
<gene>
    <name evidence="11" type="ORF">E0Z10_g4882</name>
</gene>
<keyword evidence="2" id="KW-0723">Serine/threonine-protein kinase</keyword>
<name>A0A4Z0YZB3_9PEZI</name>
<keyword evidence="3" id="KW-0808">Transferase</keyword>
<reference evidence="11 12" key="1">
    <citation type="submission" date="2019-03" db="EMBL/GenBank/DDBJ databases">
        <title>Draft genome sequence of Xylaria hypoxylon DSM 108379, a ubiquitous saprotrophic-parasitic fungi on hardwood.</title>
        <authorList>
            <person name="Buettner E."/>
            <person name="Leonhardt S."/>
            <person name="Gebauer A.M."/>
            <person name="Liers C."/>
            <person name="Hofrichter M."/>
            <person name="Kellner H."/>
        </authorList>
    </citation>
    <scope>NUCLEOTIDE SEQUENCE [LARGE SCALE GENOMIC DNA]</scope>
    <source>
        <strain evidence="11 12">DSM 108379</strain>
    </source>
</reference>
<dbReference type="AlphaFoldDB" id="A0A4Z0YZB3"/>
<comment type="catalytic activity">
    <reaction evidence="8">
        <text>L-seryl-[protein] + ATP = O-phospho-L-seryl-[protein] + ADP + H(+)</text>
        <dbReference type="Rhea" id="RHEA:17989"/>
        <dbReference type="Rhea" id="RHEA-COMP:9863"/>
        <dbReference type="Rhea" id="RHEA-COMP:11604"/>
        <dbReference type="ChEBI" id="CHEBI:15378"/>
        <dbReference type="ChEBI" id="CHEBI:29999"/>
        <dbReference type="ChEBI" id="CHEBI:30616"/>
        <dbReference type="ChEBI" id="CHEBI:83421"/>
        <dbReference type="ChEBI" id="CHEBI:456216"/>
        <dbReference type="EC" id="2.7.11.1"/>
    </reaction>
</comment>
<protein>
    <recommendedName>
        <fullName evidence="1">non-specific serine/threonine protein kinase</fullName>
        <ecNumber evidence="1">2.7.11.1</ecNumber>
    </recommendedName>
</protein>
<dbReference type="PROSITE" id="PS50011">
    <property type="entry name" value="PROTEIN_KINASE_DOM"/>
    <property type="match status" value="1"/>
</dbReference>
<dbReference type="InterPro" id="IPR011009">
    <property type="entry name" value="Kinase-like_dom_sf"/>
</dbReference>